<sequence length="295" mass="33196">MAADQRPASERFVLYRYDPSKVAATIFVCLFGIATVIHIWQSYRLRARFMIPFIIGGLFETVGYIGRIISSNDKLALSPYIMQTLLLLLAPALFAASIYMILGRIILLTDGERYSIIRQRWLTKIFVVGDVLSFLMQSAGGAIMSGADGDADKRKLGENVILGGLFVQIFFFGFFVVVAFIFQIRGRPHLAHLSPSLPWAKHIYVLYSTSTLILVRSVFRVVEYIQGNDGYLLRNEVFLYIFDAILMLAVMVIMNVVHPGDIARLLKEKNAPGSVVELTRDNSSERKRNASNPYV</sequence>
<feature type="transmembrane region" description="Helical" evidence="5">
    <location>
        <begin position="160"/>
        <end position="182"/>
    </location>
</feature>
<accession>A0A6A6EFQ5</accession>
<organism evidence="6 7">
    <name type="scientific">Zopfia rhizophila CBS 207.26</name>
    <dbReference type="NCBI Taxonomy" id="1314779"/>
    <lineage>
        <taxon>Eukaryota</taxon>
        <taxon>Fungi</taxon>
        <taxon>Dikarya</taxon>
        <taxon>Ascomycota</taxon>
        <taxon>Pezizomycotina</taxon>
        <taxon>Dothideomycetes</taxon>
        <taxon>Dothideomycetes incertae sedis</taxon>
        <taxon>Zopfiaceae</taxon>
        <taxon>Zopfia</taxon>
    </lineage>
</organism>
<comment type="subcellular location">
    <subcellularLocation>
        <location evidence="1">Membrane</location>
        <topology evidence="1">Multi-pass membrane protein</topology>
    </subcellularLocation>
</comment>
<keyword evidence="4 5" id="KW-0472">Membrane</keyword>
<feature type="transmembrane region" description="Helical" evidence="5">
    <location>
        <begin position="22"/>
        <end position="40"/>
    </location>
</feature>
<dbReference type="GO" id="GO:0016020">
    <property type="term" value="C:membrane"/>
    <property type="evidence" value="ECO:0007669"/>
    <property type="project" value="UniProtKB-SubCell"/>
</dbReference>
<dbReference type="EMBL" id="ML994620">
    <property type="protein sequence ID" value="KAF2189662.1"/>
    <property type="molecule type" value="Genomic_DNA"/>
</dbReference>
<gene>
    <name evidence="6" type="ORF">K469DRAFT_700909</name>
</gene>
<keyword evidence="2 5" id="KW-0812">Transmembrane</keyword>
<evidence type="ECO:0000256" key="2">
    <source>
        <dbReference type="ARBA" id="ARBA00022692"/>
    </source>
</evidence>
<keyword evidence="7" id="KW-1185">Reference proteome</keyword>
<protein>
    <submittedName>
        <fullName evidence="6">RTA1-domain-containing protein</fullName>
    </submittedName>
</protein>
<evidence type="ECO:0000256" key="1">
    <source>
        <dbReference type="ARBA" id="ARBA00004141"/>
    </source>
</evidence>
<dbReference type="PANTHER" id="PTHR31465:SF35">
    <property type="entry name" value="RTA1 DOMAIN PROTEIN-RELATED"/>
    <property type="match status" value="1"/>
</dbReference>
<evidence type="ECO:0000256" key="5">
    <source>
        <dbReference type="SAM" id="Phobius"/>
    </source>
</evidence>
<feature type="transmembrane region" description="Helical" evidence="5">
    <location>
        <begin position="47"/>
        <end position="65"/>
    </location>
</feature>
<evidence type="ECO:0000256" key="3">
    <source>
        <dbReference type="ARBA" id="ARBA00022989"/>
    </source>
</evidence>
<dbReference type="InterPro" id="IPR007568">
    <property type="entry name" value="RTA1"/>
</dbReference>
<dbReference type="AlphaFoldDB" id="A0A6A6EFQ5"/>
<feature type="transmembrane region" description="Helical" evidence="5">
    <location>
        <begin position="121"/>
        <end position="140"/>
    </location>
</feature>
<dbReference type="Pfam" id="PF04479">
    <property type="entry name" value="RTA1"/>
    <property type="match status" value="1"/>
</dbReference>
<feature type="transmembrane region" description="Helical" evidence="5">
    <location>
        <begin position="85"/>
        <end position="109"/>
    </location>
</feature>
<keyword evidence="3 5" id="KW-1133">Transmembrane helix</keyword>
<evidence type="ECO:0000313" key="6">
    <source>
        <dbReference type="EMBL" id="KAF2189662.1"/>
    </source>
</evidence>
<feature type="transmembrane region" description="Helical" evidence="5">
    <location>
        <begin position="237"/>
        <end position="257"/>
    </location>
</feature>
<dbReference type="OrthoDB" id="3358017at2759"/>
<feature type="transmembrane region" description="Helical" evidence="5">
    <location>
        <begin position="203"/>
        <end position="225"/>
    </location>
</feature>
<evidence type="ECO:0000256" key="4">
    <source>
        <dbReference type="ARBA" id="ARBA00023136"/>
    </source>
</evidence>
<reference evidence="6" key="1">
    <citation type="journal article" date="2020" name="Stud. Mycol.">
        <title>101 Dothideomycetes genomes: a test case for predicting lifestyles and emergence of pathogens.</title>
        <authorList>
            <person name="Haridas S."/>
            <person name="Albert R."/>
            <person name="Binder M."/>
            <person name="Bloem J."/>
            <person name="Labutti K."/>
            <person name="Salamov A."/>
            <person name="Andreopoulos B."/>
            <person name="Baker S."/>
            <person name="Barry K."/>
            <person name="Bills G."/>
            <person name="Bluhm B."/>
            <person name="Cannon C."/>
            <person name="Castanera R."/>
            <person name="Culley D."/>
            <person name="Daum C."/>
            <person name="Ezra D."/>
            <person name="Gonzalez J."/>
            <person name="Henrissat B."/>
            <person name="Kuo A."/>
            <person name="Liang C."/>
            <person name="Lipzen A."/>
            <person name="Lutzoni F."/>
            <person name="Magnuson J."/>
            <person name="Mondo S."/>
            <person name="Nolan M."/>
            <person name="Ohm R."/>
            <person name="Pangilinan J."/>
            <person name="Park H.-J."/>
            <person name="Ramirez L."/>
            <person name="Alfaro M."/>
            <person name="Sun H."/>
            <person name="Tritt A."/>
            <person name="Yoshinaga Y."/>
            <person name="Zwiers L.-H."/>
            <person name="Turgeon B."/>
            <person name="Goodwin S."/>
            <person name="Spatafora J."/>
            <person name="Crous P."/>
            <person name="Grigoriev I."/>
        </authorList>
    </citation>
    <scope>NUCLEOTIDE SEQUENCE</scope>
    <source>
        <strain evidence="6">CBS 207.26</strain>
    </source>
</reference>
<dbReference type="PANTHER" id="PTHR31465">
    <property type="entry name" value="PROTEIN RTA1-RELATED"/>
    <property type="match status" value="1"/>
</dbReference>
<proteinExistence type="predicted"/>
<evidence type="ECO:0000313" key="7">
    <source>
        <dbReference type="Proteomes" id="UP000800200"/>
    </source>
</evidence>
<name>A0A6A6EFQ5_9PEZI</name>
<dbReference type="Proteomes" id="UP000800200">
    <property type="component" value="Unassembled WGS sequence"/>
</dbReference>